<dbReference type="Proteomes" id="UP000822476">
    <property type="component" value="Unassembled WGS sequence"/>
</dbReference>
<dbReference type="OrthoDB" id="10252687at2759"/>
<dbReference type="GO" id="GO:0070390">
    <property type="term" value="C:transcription export complex 2"/>
    <property type="evidence" value="ECO:0007669"/>
    <property type="project" value="TreeGrafter"/>
</dbReference>
<dbReference type="GO" id="GO:0016973">
    <property type="term" value="P:poly(A)+ mRNA export from nucleus"/>
    <property type="evidence" value="ECO:0007669"/>
    <property type="project" value="TreeGrafter"/>
</dbReference>
<dbReference type="AlphaFoldDB" id="A0A8S9Z5Q1"/>
<dbReference type="Gene3D" id="1.10.10.10">
    <property type="entry name" value="Winged helix-like DNA-binding domain superfamily/Winged helix DNA-binding domain"/>
    <property type="match status" value="1"/>
</dbReference>
<evidence type="ECO:0000256" key="1">
    <source>
        <dbReference type="ARBA" id="ARBA00025771"/>
    </source>
</evidence>
<evidence type="ECO:0000313" key="4">
    <source>
        <dbReference type="EMBL" id="KAF7258457.1"/>
    </source>
</evidence>
<dbReference type="SMART" id="SM00753">
    <property type="entry name" value="PAM"/>
    <property type="match status" value="1"/>
</dbReference>
<sequence>MHESLVMSTFEKITVRAVTVHKSGIDVLSFLSSHIVQPSLVRYRRIQMKPVSQVAYLSEVASLINSNNGKMLAKYIICRDPHVYNPRLADPEPESVAMKHLTVPWDEAFSAHMRCIWAMRKQDFEEAYACQVVVVKYPFHFIYRKVASYANVGSMFNFVTTVARILTELKEENWVLPVVLATAIDLRRFAHGLDTALSKSSSSTNRNHGRQMETAAQLILRLFQLCASDSRTQLEDSKKLGMMGLANQLFKIYFQINKLNLCKSMIRAIDNLNMNDRFSLAQRVTYCYYVGRKSMFDGNFVAADKSLSFAFERCLGSAWHNKRLILIYLIPVKMLLGVFPYASLLTKYNLNEFLGISEAVKAGNLQQMDSELNKYESFFLSCGVYLILEKLKLITYRNLFKKVCAIMKTHLLPIDVFTAALRLMGVDDIDQDETECILANLIYEVSFCLLSLYHCVAPHIVLI</sequence>
<dbReference type="Pfam" id="PF01399">
    <property type="entry name" value="PCI"/>
    <property type="match status" value="1"/>
</dbReference>
<evidence type="ECO:0000256" key="2">
    <source>
        <dbReference type="ARBA" id="ARBA00033214"/>
    </source>
</evidence>
<dbReference type="InterPro" id="IPR045114">
    <property type="entry name" value="Csn12-like"/>
</dbReference>
<evidence type="ECO:0000313" key="5">
    <source>
        <dbReference type="Proteomes" id="UP000822476"/>
    </source>
</evidence>
<feature type="domain" description="PCI" evidence="3">
    <location>
        <begin position="372"/>
        <end position="444"/>
    </location>
</feature>
<organism evidence="4 5">
    <name type="scientific">Paragonimus skrjabini miyazakii</name>
    <dbReference type="NCBI Taxonomy" id="59628"/>
    <lineage>
        <taxon>Eukaryota</taxon>
        <taxon>Metazoa</taxon>
        <taxon>Spiralia</taxon>
        <taxon>Lophotrochozoa</taxon>
        <taxon>Platyhelminthes</taxon>
        <taxon>Trematoda</taxon>
        <taxon>Digenea</taxon>
        <taxon>Plagiorchiida</taxon>
        <taxon>Troglotremata</taxon>
        <taxon>Troglotrematidae</taxon>
        <taxon>Paragonimus</taxon>
    </lineage>
</organism>
<dbReference type="EMBL" id="JTDE01001713">
    <property type="protein sequence ID" value="KAF7258457.1"/>
    <property type="molecule type" value="Genomic_DNA"/>
</dbReference>
<dbReference type="GO" id="GO:0000973">
    <property type="term" value="P:post-transcriptional tethering of RNA polymerase II gene DNA at nuclear periphery"/>
    <property type="evidence" value="ECO:0007669"/>
    <property type="project" value="TreeGrafter"/>
</dbReference>
<protein>
    <recommendedName>
        <fullName evidence="2">CSN12-like protein</fullName>
    </recommendedName>
</protein>
<proteinExistence type="inferred from homology"/>
<dbReference type="PANTHER" id="PTHR12732">
    <property type="entry name" value="UNCHARACTERIZED PROTEASOME COMPONENT REGION PCI-CONTAINING"/>
    <property type="match status" value="1"/>
</dbReference>
<comment type="similarity">
    <text evidence="1">Belongs to the CSN12 family.</text>
</comment>
<reference evidence="4" key="1">
    <citation type="submission" date="2019-07" db="EMBL/GenBank/DDBJ databases">
        <title>Annotation for the trematode Paragonimus miyazaki's.</title>
        <authorList>
            <person name="Choi Y.-J."/>
        </authorList>
    </citation>
    <scope>NUCLEOTIDE SEQUENCE</scope>
    <source>
        <strain evidence="4">Japan</strain>
    </source>
</reference>
<dbReference type="InterPro" id="IPR000717">
    <property type="entry name" value="PCI_dom"/>
</dbReference>
<gene>
    <name evidence="4" type="ORF">EG68_04299</name>
</gene>
<dbReference type="GO" id="GO:0003690">
    <property type="term" value="F:double-stranded DNA binding"/>
    <property type="evidence" value="ECO:0007669"/>
    <property type="project" value="InterPro"/>
</dbReference>
<accession>A0A8S9Z5Q1</accession>
<dbReference type="InterPro" id="IPR036388">
    <property type="entry name" value="WH-like_DNA-bd_sf"/>
</dbReference>
<name>A0A8S9Z5Q1_9TREM</name>
<dbReference type="GO" id="GO:0003723">
    <property type="term" value="F:RNA binding"/>
    <property type="evidence" value="ECO:0007669"/>
    <property type="project" value="InterPro"/>
</dbReference>
<dbReference type="GO" id="GO:0006368">
    <property type="term" value="P:transcription elongation by RNA polymerase II"/>
    <property type="evidence" value="ECO:0007669"/>
    <property type="project" value="TreeGrafter"/>
</dbReference>
<evidence type="ECO:0000259" key="3">
    <source>
        <dbReference type="Pfam" id="PF01399"/>
    </source>
</evidence>
<comment type="caution">
    <text evidence="4">The sequence shown here is derived from an EMBL/GenBank/DDBJ whole genome shotgun (WGS) entry which is preliminary data.</text>
</comment>
<dbReference type="PANTHER" id="PTHR12732:SF0">
    <property type="entry name" value="PCI DOMAIN-CONTAINING PROTEIN 2"/>
    <property type="match status" value="1"/>
</dbReference>
<keyword evidence="5" id="KW-1185">Reference proteome</keyword>